<name>A0A9X2D5R9_9ACTN</name>
<feature type="compositionally biased region" description="Pro residues" evidence="1">
    <location>
        <begin position="385"/>
        <end position="396"/>
    </location>
</feature>
<dbReference type="EMBL" id="JAMOIL010000002">
    <property type="protein sequence ID" value="MCM0619352.1"/>
    <property type="molecule type" value="Genomic_DNA"/>
</dbReference>
<dbReference type="Proteomes" id="UP001139485">
    <property type="component" value="Unassembled WGS sequence"/>
</dbReference>
<keyword evidence="3" id="KW-1185">Reference proteome</keyword>
<gene>
    <name evidence="2" type="ORF">M8330_03450</name>
</gene>
<protein>
    <recommendedName>
        <fullName evidence="4">Sulfotransferase family protein</fullName>
    </recommendedName>
</protein>
<dbReference type="RefSeq" id="WP_250826195.1">
    <property type="nucleotide sequence ID" value="NZ_JAMOIL010000002.1"/>
</dbReference>
<feature type="region of interest" description="Disordered" evidence="1">
    <location>
        <begin position="352"/>
        <end position="396"/>
    </location>
</feature>
<organism evidence="2 3">
    <name type="scientific">Nocardioides bruguierae</name>
    <dbReference type="NCBI Taxonomy" id="2945102"/>
    <lineage>
        <taxon>Bacteria</taxon>
        <taxon>Bacillati</taxon>
        <taxon>Actinomycetota</taxon>
        <taxon>Actinomycetes</taxon>
        <taxon>Propionibacteriales</taxon>
        <taxon>Nocardioidaceae</taxon>
        <taxon>Nocardioides</taxon>
    </lineage>
</organism>
<accession>A0A9X2D5R9</accession>
<reference evidence="2" key="1">
    <citation type="submission" date="2022-05" db="EMBL/GenBank/DDBJ databases">
        <authorList>
            <person name="Tuo L."/>
        </authorList>
    </citation>
    <scope>NUCLEOTIDE SEQUENCE</scope>
    <source>
        <strain evidence="2">BSK12Z-4</strain>
    </source>
</reference>
<proteinExistence type="predicted"/>
<comment type="caution">
    <text evidence="2">The sequence shown here is derived from an EMBL/GenBank/DDBJ whole genome shotgun (WGS) entry which is preliminary data.</text>
</comment>
<dbReference type="AlphaFoldDB" id="A0A9X2D5R9"/>
<evidence type="ECO:0008006" key="4">
    <source>
        <dbReference type="Google" id="ProtNLM"/>
    </source>
</evidence>
<evidence type="ECO:0000313" key="2">
    <source>
        <dbReference type="EMBL" id="MCM0619352.1"/>
    </source>
</evidence>
<sequence length="396" mass="41844">MRVTLHVGLSRAGTSYLENLMADQRERLRVAGTVFPFVHPDAQREGAAEVRGGRPALGLGRAEVAGTWRALADRAREFCSRTGGNAVISHPLLSGATPEQVAWAIEALDGLEVHVAVTARDLGRQAVTHWQERVEAGSTTTFAEVVETELRADTGRDAGPDDGGRRPGFWHAQDLADTLRRWTAGLPADRGHLVVVPPRGAAPEMLWTRFAQACAIDDSAIDARVPVRAHPSLGAGEVAALREVNRLLGDRVDRATRERLVLREWAETVLPARAGRPGHVPVLAPAALAPLLREASEGWLAEVRAAGWSVHGDAAALEPLVAGAGAGDPEPDQPVPADLDPEALVASVLAAERPGGDRRPALGAAALQRPYPAQPRVREAGPGGVVPPAPGPDPRV</sequence>
<evidence type="ECO:0000256" key="1">
    <source>
        <dbReference type="SAM" id="MobiDB-lite"/>
    </source>
</evidence>
<evidence type="ECO:0000313" key="3">
    <source>
        <dbReference type="Proteomes" id="UP001139485"/>
    </source>
</evidence>